<dbReference type="AlphaFoldDB" id="A0A0E9PMJ4"/>
<accession>A0A0E9PMJ4</accession>
<reference evidence="1" key="1">
    <citation type="submission" date="2014-11" db="EMBL/GenBank/DDBJ databases">
        <authorList>
            <person name="Amaro Gonzalez C."/>
        </authorList>
    </citation>
    <scope>NUCLEOTIDE SEQUENCE</scope>
</reference>
<sequence>MNISISVSAIDEVLTNITVKS</sequence>
<organism evidence="1">
    <name type="scientific">Anguilla anguilla</name>
    <name type="common">European freshwater eel</name>
    <name type="synonym">Muraena anguilla</name>
    <dbReference type="NCBI Taxonomy" id="7936"/>
    <lineage>
        <taxon>Eukaryota</taxon>
        <taxon>Metazoa</taxon>
        <taxon>Chordata</taxon>
        <taxon>Craniata</taxon>
        <taxon>Vertebrata</taxon>
        <taxon>Euteleostomi</taxon>
        <taxon>Actinopterygii</taxon>
        <taxon>Neopterygii</taxon>
        <taxon>Teleostei</taxon>
        <taxon>Anguilliformes</taxon>
        <taxon>Anguillidae</taxon>
        <taxon>Anguilla</taxon>
    </lineage>
</organism>
<evidence type="ECO:0000313" key="1">
    <source>
        <dbReference type="EMBL" id="JAH05068.1"/>
    </source>
</evidence>
<protein>
    <submittedName>
        <fullName evidence="1">Uncharacterized protein</fullName>
    </submittedName>
</protein>
<name>A0A0E9PMJ4_ANGAN</name>
<proteinExistence type="predicted"/>
<reference evidence="1" key="2">
    <citation type="journal article" date="2015" name="Fish Shellfish Immunol.">
        <title>Early steps in the European eel (Anguilla anguilla)-Vibrio vulnificus interaction in the gills: Role of the RtxA13 toxin.</title>
        <authorList>
            <person name="Callol A."/>
            <person name="Pajuelo D."/>
            <person name="Ebbesson L."/>
            <person name="Teles M."/>
            <person name="MacKenzie S."/>
            <person name="Amaro C."/>
        </authorList>
    </citation>
    <scope>NUCLEOTIDE SEQUENCE</scope>
</reference>
<dbReference type="EMBL" id="GBXM01103509">
    <property type="protein sequence ID" value="JAH05068.1"/>
    <property type="molecule type" value="Transcribed_RNA"/>
</dbReference>